<gene>
    <name evidence="1" type="ORF">K504DRAFT_24940</name>
</gene>
<proteinExistence type="predicted"/>
<keyword evidence="2" id="KW-1185">Reference proteome</keyword>
<dbReference type="Proteomes" id="UP000799428">
    <property type="component" value="Unassembled WGS sequence"/>
</dbReference>
<dbReference type="AlphaFoldDB" id="A0A6G1KR62"/>
<name>A0A6G1KR62_9PLEO</name>
<reference evidence="1" key="1">
    <citation type="journal article" date="2020" name="Stud. Mycol.">
        <title>101 Dothideomycetes genomes: a test case for predicting lifestyles and emergence of pathogens.</title>
        <authorList>
            <person name="Haridas S."/>
            <person name="Albert R."/>
            <person name="Binder M."/>
            <person name="Bloem J."/>
            <person name="Labutti K."/>
            <person name="Salamov A."/>
            <person name="Andreopoulos B."/>
            <person name="Baker S."/>
            <person name="Barry K."/>
            <person name="Bills G."/>
            <person name="Bluhm B."/>
            <person name="Cannon C."/>
            <person name="Castanera R."/>
            <person name="Culley D."/>
            <person name="Daum C."/>
            <person name="Ezra D."/>
            <person name="Gonzalez J."/>
            <person name="Henrissat B."/>
            <person name="Kuo A."/>
            <person name="Liang C."/>
            <person name="Lipzen A."/>
            <person name="Lutzoni F."/>
            <person name="Magnuson J."/>
            <person name="Mondo S."/>
            <person name="Nolan M."/>
            <person name="Ohm R."/>
            <person name="Pangilinan J."/>
            <person name="Park H.-J."/>
            <person name="Ramirez L."/>
            <person name="Alfaro M."/>
            <person name="Sun H."/>
            <person name="Tritt A."/>
            <person name="Yoshinaga Y."/>
            <person name="Zwiers L.-H."/>
            <person name="Turgeon B."/>
            <person name="Goodwin S."/>
            <person name="Spatafora J."/>
            <person name="Crous P."/>
            <person name="Grigoriev I."/>
        </authorList>
    </citation>
    <scope>NUCLEOTIDE SEQUENCE</scope>
    <source>
        <strain evidence="1">CBS 279.74</strain>
    </source>
</reference>
<evidence type="ECO:0000313" key="1">
    <source>
        <dbReference type="EMBL" id="KAF2715344.1"/>
    </source>
</evidence>
<dbReference type="OrthoDB" id="3797690at2759"/>
<sequence>MFLKSLATNPDMASFIPNKWNADLDEDIVAKRKHKPSIVMDPALITLNNLVFQAIGSKKNKEDFVACDHEINAFKARIWDSVAPMGATKFKNALTQGVKGGLPSSAYLTTIRSVCASNPLTSNLCPPTSRKTIGVFKYMNVAIVKKNFENTITNVETELKNAGTLTKETTGDVLPAAWRAFMKAHMVKIEKEGKAWLDAQIDAATAILEPTLKDYNSKLTALEHVEGKEPHDTEQKALIETKKAAVKASKQSLQEQQAEIVTTRSQIEATNLALLEDEADDTKVRAHEKSLEQYKRKLSRDRRKELRMIETIGKEERAVELMDSKTLKSVIANLEADKKILTEFKTATASLEMPKVA</sequence>
<organism evidence="1 2">
    <name type="scientific">Pleomassaria siparia CBS 279.74</name>
    <dbReference type="NCBI Taxonomy" id="1314801"/>
    <lineage>
        <taxon>Eukaryota</taxon>
        <taxon>Fungi</taxon>
        <taxon>Dikarya</taxon>
        <taxon>Ascomycota</taxon>
        <taxon>Pezizomycotina</taxon>
        <taxon>Dothideomycetes</taxon>
        <taxon>Pleosporomycetidae</taxon>
        <taxon>Pleosporales</taxon>
        <taxon>Pleomassariaceae</taxon>
        <taxon>Pleomassaria</taxon>
    </lineage>
</organism>
<accession>A0A6G1KR62</accession>
<protein>
    <submittedName>
        <fullName evidence="1">Uncharacterized protein</fullName>
    </submittedName>
</protein>
<evidence type="ECO:0000313" key="2">
    <source>
        <dbReference type="Proteomes" id="UP000799428"/>
    </source>
</evidence>
<dbReference type="EMBL" id="MU005764">
    <property type="protein sequence ID" value="KAF2715344.1"/>
    <property type="molecule type" value="Genomic_DNA"/>
</dbReference>